<protein>
    <submittedName>
        <fullName evidence="5">Glucose-fructose oxidoreductase domain-containing protein 1-like protein</fullName>
    </submittedName>
</protein>
<dbReference type="Gene3D" id="3.40.50.720">
    <property type="entry name" value="NAD(P)-binding Rossmann-like Domain"/>
    <property type="match status" value="1"/>
</dbReference>
<dbReference type="InterPro" id="IPR036291">
    <property type="entry name" value="NAD(P)-bd_dom_sf"/>
</dbReference>
<feature type="domain" description="GFO/IDH/MocA-like oxidoreductase" evidence="4">
    <location>
        <begin position="132"/>
        <end position="232"/>
    </location>
</feature>
<dbReference type="PANTHER" id="PTHR43818:SF11">
    <property type="entry name" value="BCDNA.GH03377"/>
    <property type="match status" value="1"/>
</dbReference>
<evidence type="ECO:0000256" key="2">
    <source>
        <dbReference type="ARBA" id="ARBA00023002"/>
    </source>
</evidence>
<dbReference type="Pfam" id="PF22725">
    <property type="entry name" value="GFO_IDH_MocA_C3"/>
    <property type="match status" value="1"/>
</dbReference>
<feature type="domain" description="Gfo/Idh/MocA-like oxidoreductase N-terminal" evidence="3">
    <location>
        <begin position="5"/>
        <end position="113"/>
    </location>
</feature>
<dbReference type="SUPFAM" id="SSF55347">
    <property type="entry name" value="Glyceraldehyde-3-phosphate dehydrogenase-like, C-terminal domain"/>
    <property type="match status" value="1"/>
</dbReference>
<organism evidence="5 6">
    <name type="scientific">Leptotrombidium deliense</name>
    <dbReference type="NCBI Taxonomy" id="299467"/>
    <lineage>
        <taxon>Eukaryota</taxon>
        <taxon>Metazoa</taxon>
        <taxon>Ecdysozoa</taxon>
        <taxon>Arthropoda</taxon>
        <taxon>Chelicerata</taxon>
        <taxon>Arachnida</taxon>
        <taxon>Acari</taxon>
        <taxon>Acariformes</taxon>
        <taxon>Trombidiformes</taxon>
        <taxon>Prostigmata</taxon>
        <taxon>Anystina</taxon>
        <taxon>Parasitengona</taxon>
        <taxon>Trombiculoidea</taxon>
        <taxon>Trombiculidae</taxon>
        <taxon>Leptotrombidium</taxon>
    </lineage>
</organism>
<dbReference type="OrthoDB" id="446809at2759"/>
<dbReference type="Proteomes" id="UP000288716">
    <property type="component" value="Unassembled WGS sequence"/>
</dbReference>
<dbReference type="Gene3D" id="3.30.360.10">
    <property type="entry name" value="Dihydrodipicolinate Reductase, domain 2"/>
    <property type="match status" value="1"/>
</dbReference>
<sequence length="233" mass="26284">MLPGVGIFGSGKLVNFLVSSLREKGFKIVGVWDINDEVAKESAERLSIPFFTSDIDTLVLRKEVQLIVICCPPHIHSQIVVKSFNVGKHVLSDWPIALNSQDVRQMVKAATYYPSLISVICQPFRFIRTFQLMRTLVTAENYVGDVTIVKAEISGNRLLDLGDRYSVKCDHYMGGGLLTNIGSHFIDIISFVTDLKAKSVHGILRTYSRETDHISMFRRTTVDTFCNFQMEMD</sequence>
<feature type="non-terminal residue" evidence="5">
    <location>
        <position position="233"/>
    </location>
</feature>
<name>A0A443SFQ9_9ACAR</name>
<dbReference type="EMBL" id="NCKV01002825">
    <property type="protein sequence ID" value="RWS26357.1"/>
    <property type="molecule type" value="Genomic_DNA"/>
</dbReference>
<dbReference type="GO" id="GO:0016491">
    <property type="term" value="F:oxidoreductase activity"/>
    <property type="evidence" value="ECO:0007669"/>
    <property type="project" value="UniProtKB-KW"/>
</dbReference>
<dbReference type="Pfam" id="PF01408">
    <property type="entry name" value="GFO_IDH_MocA"/>
    <property type="match status" value="1"/>
</dbReference>
<reference evidence="5 6" key="1">
    <citation type="journal article" date="2018" name="Gigascience">
        <title>Genomes of trombidid mites reveal novel predicted allergens and laterally-transferred genes associated with secondary metabolism.</title>
        <authorList>
            <person name="Dong X."/>
            <person name="Chaisiri K."/>
            <person name="Xia D."/>
            <person name="Armstrong S.D."/>
            <person name="Fang Y."/>
            <person name="Donnelly M.J."/>
            <person name="Kadowaki T."/>
            <person name="McGarry J.W."/>
            <person name="Darby A.C."/>
            <person name="Makepeace B.L."/>
        </authorList>
    </citation>
    <scope>NUCLEOTIDE SEQUENCE [LARGE SCALE GENOMIC DNA]</scope>
    <source>
        <strain evidence="5">UoL-UT</strain>
    </source>
</reference>
<dbReference type="InterPro" id="IPR050463">
    <property type="entry name" value="Gfo/Idh/MocA_oxidrdct_glycsds"/>
</dbReference>
<proteinExistence type="inferred from homology"/>
<evidence type="ECO:0000313" key="5">
    <source>
        <dbReference type="EMBL" id="RWS26357.1"/>
    </source>
</evidence>
<keyword evidence="2" id="KW-0560">Oxidoreductase</keyword>
<dbReference type="VEuPathDB" id="VectorBase:LDEU005682"/>
<gene>
    <name evidence="5" type="ORF">B4U80_08397</name>
</gene>
<evidence type="ECO:0000256" key="1">
    <source>
        <dbReference type="ARBA" id="ARBA00010928"/>
    </source>
</evidence>
<evidence type="ECO:0000313" key="6">
    <source>
        <dbReference type="Proteomes" id="UP000288716"/>
    </source>
</evidence>
<dbReference type="AlphaFoldDB" id="A0A443SFQ9"/>
<dbReference type="SUPFAM" id="SSF51735">
    <property type="entry name" value="NAD(P)-binding Rossmann-fold domains"/>
    <property type="match status" value="1"/>
</dbReference>
<comment type="similarity">
    <text evidence="1">Belongs to the Gfo/Idh/MocA family.</text>
</comment>
<keyword evidence="6" id="KW-1185">Reference proteome</keyword>
<dbReference type="InterPro" id="IPR055170">
    <property type="entry name" value="GFO_IDH_MocA-like_dom"/>
</dbReference>
<dbReference type="GO" id="GO:0000166">
    <property type="term" value="F:nucleotide binding"/>
    <property type="evidence" value="ECO:0007669"/>
    <property type="project" value="InterPro"/>
</dbReference>
<comment type="caution">
    <text evidence="5">The sequence shown here is derived from an EMBL/GenBank/DDBJ whole genome shotgun (WGS) entry which is preliminary data.</text>
</comment>
<dbReference type="STRING" id="299467.A0A443SFQ9"/>
<evidence type="ECO:0000259" key="3">
    <source>
        <dbReference type="Pfam" id="PF01408"/>
    </source>
</evidence>
<dbReference type="PANTHER" id="PTHR43818">
    <property type="entry name" value="BCDNA.GH03377"/>
    <property type="match status" value="1"/>
</dbReference>
<dbReference type="InterPro" id="IPR000683">
    <property type="entry name" value="Gfo/Idh/MocA-like_OxRdtase_N"/>
</dbReference>
<accession>A0A443SFQ9</accession>
<evidence type="ECO:0000259" key="4">
    <source>
        <dbReference type="Pfam" id="PF22725"/>
    </source>
</evidence>